<comment type="caution">
    <text evidence="2">The sequence shown here is derived from an EMBL/GenBank/DDBJ whole genome shotgun (WGS) entry which is preliminary data.</text>
</comment>
<dbReference type="EMBL" id="LWDV01000007">
    <property type="protein sequence ID" value="OCL27677.1"/>
    <property type="molecule type" value="Genomic_DNA"/>
</dbReference>
<organism evidence="2 3">
    <name type="scientific">Orenia metallireducens</name>
    <dbReference type="NCBI Taxonomy" id="1413210"/>
    <lineage>
        <taxon>Bacteria</taxon>
        <taxon>Bacillati</taxon>
        <taxon>Bacillota</taxon>
        <taxon>Clostridia</taxon>
        <taxon>Halanaerobiales</taxon>
        <taxon>Halobacteroidaceae</taxon>
        <taxon>Orenia</taxon>
    </lineage>
</organism>
<evidence type="ECO:0000313" key="2">
    <source>
        <dbReference type="EMBL" id="OCL27677.1"/>
    </source>
</evidence>
<gene>
    <name evidence="2" type="ORF">U472_03755</name>
</gene>
<dbReference type="InterPro" id="IPR036249">
    <property type="entry name" value="Thioredoxin-like_sf"/>
</dbReference>
<reference evidence="2 3" key="2">
    <citation type="submission" date="2016-08" db="EMBL/GenBank/DDBJ databases">
        <title>Orenia metallireducens sp. nov. strain Z6, a Novel Metal-reducing Firmicute from the Deep Subsurface.</title>
        <authorList>
            <person name="Maxim B.I."/>
            <person name="Kenneth K."/>
            <person name="Flynn T.M."/>
            <person name="Oloughlin E.J."/>
            <person name="Locke R.A."/>
            <person name="Weber J.R."/>
            <person name="Egan S.M."/>
            <person name="Mackie R.I."/>
            <person name="Cann I.K."/>
        </authorList>
    </citation>
    <scope>NUCLEOTIDE SEQUENCE [LARGE SCALE GENOMIC DNA]</scope>
    <source>
        <strain evidence="2 3">Z6</strain>
    </source>
</reference>
<sequence length="176" mass="20370">MKKLILILVSFILIVGFVIGGTIGIVFKFKAKAHSEEKFLLPKVSLRDLEDNKIKFNKIKKPTILLFWLPQSKSCQQQLENLTIIKEEYDGNLDIMAINIGQIDKKKIEEINIEQRKEILILIDDKAELTEKLQVTTIPTLVFYTPSKKPKTIIGLKEEKELKKLIKNYFSKLKTK</sequence>
<dbReference type="InterPro" id="IPR012336">
    <property type="entry name" value="Thioredoxin-like_fold"/>
</dbReference>
<feature type="domain" description="Thioredoxin-like fold" evidence="1">
    <location>
        <begin position="59"/>
        <end position="165"/>
    </location>
</feature>
<accession>A0A1C0ABD0</accession>
<dbReference type="SUPFAM" id="SSF52833">
    <property type="entry name" value="Thioredoxin-like"/>
    <property type="match status" value="1"/>
</dbReference>
<evidence type="ECO:0000259" key="1">
    <source>
        <dbReference type="Pfam" id="PF13098"/>
    </source>
</evidence>
<dbReference type="AlphaFoldDB" id="A0A1C0ABD0"/>
<reference evidence="3" key="1">
    <citation type="submission" date="2016-07" db="EMBL/GenBank/DDBJ databases">
        <authorList>
            <person name="Florea S."/>
            <person name="Webb J.S."/>
            <person name="Jaromczyk J."/>
            <person name="Schardl C.L."/>
        </authorList>
    </citation>
    <scope>NUCLEOTIDE SEQUENCE [LARGE SCALE GENOMIC DNA]</scope>
    <source>
        <strain evidence="3">Z6</strain>
    </source>
</reference>
<protein>
    <submittedName>
        <fullName evidence="2">Glutaredoxin</fullName>
    </submittedName>
</protein>
<dbReference type="OrthoDB" id="2113030at2"/>
<dbReference type="Proteomes" id="UP000093514">
    <property type="component" value="Unassembled WGS sequence"/>
</dbReference>
<dbReference type="RefSeq" id="WP_068715659.1">
    <property type="nucleotide sequence ID" value="NZ_LWDV01000007.1"/>
</dbReference>
<dbReference type="Pfam" id="PF13098">
    <property type="entry name" value="Thioredoxin_2"/>
    <property type="match status" value="1"/>
</dbReference>
<evidence type="ECO:0000313" key="3">
    <source>
        <dbReference type="Proteomes" id="UP000093514"/>
    </source>
</evidence>
<keyword evidence="3" id="KW-1185">Reference proteome</keyword>
<proteinExistence type="predicted"/>
<name>A0A1C0ABD0_9FIRM</name>
<dbReference type="Gene3D" id="3.40.30.10">
    <property type="entry name" value="Glutaredoxin"/>
    <property type="match status" value="1"/>
</dbReference>